<comment type="cofactor">
    <cofactor evidence="2">
        <name>[4Fe-4S] cluster</name>
        <dbReference type="ChEBI" id="CHEBI:49883"/>
    </cofactor>
</comment>
<keyword evidence="9" id="KW-0411">Iron-sulfur</keyword>
<evidence type="ECO:0000256" key="1">
    <source>
        <dbReference type="ARBA" id="ARBA00001917"/>
    </source>
</evidence>
<evidence type="ECO:0000256" key="3">
    <source>
        <dbReference type="ARBA" id="ARBA00011048"/>
    </source>
</evidence>
<dbReference type="InterPro" id="IPR013785">
    <property type="entry name" value="Aldolase_TIM"/>
</dbReference>
<evidence type="ECO:0000256" key="6">
    <source>
        <dbReference type="ARBA" id="ARBA00022723"/>
    </source>
</evidence>
<name>A0ABT6JUZ5_9GAMM</name>
<keyword evidence="6" id="KW-0479">Metal-binding</keyword>
<dbReference type="EMBL" id="JARXRO010000014">
    <property type="protein sequence ID" value="MDH5833986.1"/>
    <property type="molecule type" value="Genomic_DNA"/>
</dbReference>
<dbReference type="Gene3D" id="3.40.50.720">
    <property type="entry name" value="NAD(P)-binding Rossmann-like Domain"/>
    <property type="match status" value="1"/>
</dbReference>
<dbReference type="Gene3D" id="3.50.50.60">
    <property type="entry name" value="FAD/NAD(P)-binding domain"/>
    <property type="match status" value="1"/>
</dbReference>
<dbReference type="InterPro" id="IPR036188">
    <property type="entry name" value="FAD/NAD-bd_sf"/>
</dbReference>
<sequence>MTFATPAPDPAYPHLFAPLDLGFTTLRNRVLMGSMHTGLEDRKRDFPKLAAYFAERAEGGVALIVTGGFSPNFEGWLTPFASRLAWPWEARKHRQVTAAVHGHGAKICLQLLHAGRYAYHPLSVAPSRIKAPINPFAPRSLSARGVERTIDAYATAAKLARDGGYDGVELMGSEGYLINQFLSARTNRRGDAWGGDVRRRMRFASEIVRRVRDACGPDFIIIYRLSMLELVPEGSDWDEIVLQARAIESAGATILNTGIGWHEARVPTIATSVPRAAFAGVTAKLKPHVSLPLVATNRINMPDVAERILAAGGADMVSMARPLLADPQWVAKARAGTPQAINTCIACNQACLDHVFQRRTASCLVNPRACAETELNYLPTPAPKRIAVVGAGPAGLACATVAAQRGHRVVLFDRAGEIGGQFNLARRIPGKEEFDETLRWFAYRIAETGVELRLSTDADTQALESFDEIVLASGVTPRAVDFDGHDHPSVVGYVDVLQGRMVPGRRVAIVGAGGIGFDVGEFLVQDAPSPSLDVEAWMREWGVDPRFEQPGGLVQPRVGPSPRQVWLLQRSPGKPGARLGKTTGWIHRSTLKHKGVRMIGGVEYVAVDDEGFHLRIDGQPQLLPVDHVVVCAGQEPHRPLLAPLQALGRTVHVIGGADVAAELDAKRAIAQASRLAAAL</sequence>
<dbReference type="InterPro" id="IPR023753">
    <property type="entry name" value="FAD/NAD-binding_dom"/>
</dbReference>
<dbReference type="EC" id="1.3.1.34" evidence="12"/>
<keyword evidence="13" id="KW-1185">Reference proteome</keyword>
<evidence type="ECO:0000256" key="5">
    <source>
        <dbReference type="ARBA" id="ARBA00022643"/>
    </source>
</evidence>
<accession>A0ABT6JUZ5</accession>
<dbReference type="PANTHER" id="PTHR42917:SF2">
    <property type="entry name" value="2,4-DIENOYL-COA REDUCTASE [(2E)-ENOYL-COA-PRODUCING]"/>
    <property type="match status" value="1"/>
</dbReference>
<feature type="domain" description="NADH:flavin oxidoreductase/NADH oxidase N-terminal" evidence="10">
    <location>
        <begin position="15"/>
        <end position="338"/>
    </location>
</feature>
<comment type="caution">
    <text evidence="12">The sequence shown here is derived from an EMBL/GenBank/DDBJ whole genome shotgun (WGS) entry which is preliminary data.</text>
</comment>
<evidence type="ECO:0000256" key="2">
    <source>
        <dbReference type="ARBA" id="ARBA00001966"/>
    </source>
</evidence>
<evidence type="ECO:0000256" key="9">
    <source>
        <dbReference type="ARBA" id="ARBA00023014"/>
    </source>
</evidence>
<dbReference type="PRINTS" id="PR00368">
    <property type="entry name" value="FADPNR"/>
</dbReference>
<dbReference type="SUPFAM" id="SSF51971">
    <property type="entry name" value="Nucleotide-binding domain"/>
    <property type="match status" value="1"/>
</dbReference>
<protein>
    <submittedName>
        <fullName evidence="12">NADPH-dependent 2,4-dienoyl-CoA reductase</fullName>
        <ecNumber evidence="12">1.3.1.34</ecNumber>
    </submittedName>
</protein>
<keyword evidence="7 12" id="KW-0560">Oxidoreductase</keyword>
<organism evidence="12 13">
    <name type="scientific">Luteimonas kalidii</name>
    <dbReference type="NCBI Taxonomy" id="3042025"/>
    <lineage>
        <taxon>Bacteria</taxon>
        <taxon>Pseudomonadati</taxon>
        <taxon>Pseudomonadota</taxon>
        <taxon>Gammaproteobacteria</taxon>
        <taxon>Lysobacterales</taxon>
        <taxon>Lysobacteraceae</taxon>
        <taxon>Luteimonas</taxon>
    </lineage>
</organism>
<dbReference type="GO" id="GO:0008670">
    <property type="term" value="F:2,4-dienoyl-CoA reductase (NADPH) activity"/>
    <property type="evidence" value="ECO:0007669"/>
    <property type="project" value="UniProtKB-EC"/>
</dbReference>
<dbReference type="InterPro" id="IPR051793">
    <property type="entry name" value="NADH:flavin_oxidoreductase"/>
</dbReference>
<gene>
    <name evidence="12" type="ORF">QFW81_08610</name>
</gene>
<evidence type="ECO:0000256" key="7">
    <source>
        <dbReference type="ARBA" id="ARBA00023002"/>
    </source>
</evidence>
<comment type="cofactor">
    <cofactor evidence="1">
        <name>FMN</name>
        <dbReference type="ChEBI" id="CHEBI:58210"/>
    </cofactor>
</comment>
<evidence type="ECO:0000313" key="12">
    <source>
        <dbReference type="EMBL" id="MDH5833986.1"/>
    </source>
</evidence>
<dbReference type="PANTHER" id="PTHR42917">
    <property type="entry name" value="2,4-DIENOYL-COA REDUCTASE"/>
    <property type="match status" value="1"/>
</dbReference>
<keyword evidence="5" id="KW-0288">FMN</keyword>
<keyword evidence="4" id="KW-0285">Flavoprotein</keyword>
<dbReference type="Pfam" id="PF07992">
    <property type="entry name" value="Pyr_redox_2"/>
    <property type="match status" value="1"/>
</dbReference>
<dbReference type="CDD" id="cd02930">
    <property type="entry name" value="DCR_FMN"/>
    <property type="match status" value="1"/>
</dbReference>
<dbReference type="Gene3D" id="3.20.20.70">
    <property type="entry name" value="Aldolase class I"/>
    <property type="match status" value="1"/>
</dbReference>
<dbReference type="Pfam" id="PF00724">
    <property type="entry name" value="Oxidored_FMN"/>
    <property type="match status" value="1"/>
</dbReference>
<reference evidence="12 13" key="1">
    <citation type="submission" date="2023-04" db="EMBL/GenBank/DDBJ databases">
        <title>Luteimonas sp. M1R5S59.</title>
        <authorList>
            <person name="Sun J.-Q."/>
        </authorList>
    </citation>
    <scope>NUCLEOTIDE SEQUENCE [LARGE SCALE GENOMIC DNA]</scope>
    <source>
        <strain evidence="12 13">M1R5S59</strain>
    </source>
</reference>
<proteinExistence type="inferred from homology"/>
<comment type="similarity">
    <text evidence="3">In the N-terminal section; belongs to the NADH:flavin oxidoreductase/NADH oxidase family.</text>
</comment>
<evidence type="ECO:0000259" key="10">
    <source>
        <dbReference type="Pfam" id="PF00724"/>
    </source>
</evidence>
<evidence type="ECO:0000259" key="11">
    <source>
        <dbReference type="Pfam" id="PF07992"/>
    </source>
</evidence>
<evidence type="ECO:0000313" key="13">
    <source>
        <dbReference type="Proteomes" id="UP001156873"/>
    </source>
</evidence>
<dbReference type="RefSeq" id="WP_280578300.1">
    <property type="nucleotide sequence ID" value="NZ_JARXRO010000014.1"/>
</dbReference>
<dbReference type="SUPFAM" id="SSF51905">
    <property type="entry name" value="FAD/NAD(P)-binding domain"/>
    <property type="match status" value="1"/>
</dbReference>
<keyword evidence="8" id="KW-0408">Iron</keyword>
<dbReference type="SUPFAM" id="SSF51395">
    <property type="entry name" value="FMN-linked oxidoreductases"/>
    <property type="match status" value="1"/>
</dbReference>
<evidence type="ECO:0000256" key="8">
    <source>
        <dbReference type="ARBA" id="ARBA00023004"/>
    </source>
</evidence>
<dbReference type="PRINTS" id="PR00411">
    <property type="entry name" value="PNDRDTASEI"/>
</dbReference>
<feature type="domain" description="FAD/NAD(P)-binding" evidence="11">
    <location>
        <begin position="385"/>
        <end position="651"/>
    </location>
</feature>
<evidence type="ECO:0000256" key="4">
    <source>
        <dbReference type="ARBA" id="ARBA00022630"/>
    </source>
</evidence>
<dbReference type="Proteomes" id="UP001156873">
    <property type="component" value="Unassembled WGS sequence"/>
</dbReference>
<dbReference type="InterPro" id="IPR001155">
    <property type="entry name" value="OxRdtase_FMN_N"/>
</dbReference>